<dbReference type="AlphaFoldDB" id="A0A1X2HWB4"/>
<dbReference type="PROSITE" id="PS50157">
    <property type="entry name" value="ZINC_FINGER_C2H2_2"/>
    <property type="match status" value="3"/>
</dbReference>
<keyword evidence="8" id="KW-1185">Reference proteome</keyword>
<feature type="compositionally biased region" description="Basic and acidic residues" evidence="5">
    <location>
        <begin position="225"/>
        <end position="237"/>
    </location>
</feature>
<evidence type="ECO:0000259" key="6">
    <source>
        <dbReference type="PROSITE" id="PS50157"/>
    </source>
</evidence>
<dbReference type="EMBL" id="MCGN01000001">
    <property type="protein sequence ID" value="ORZ03866.1"/>
    <property type="molecule type" value="Genomic_DNA"/>
</dbReference>
<dbReference type="PANTHER" id="PTHR23235:SF120">
    <property type="entry name" value="KRUPPEL-LIKE FACTOR 15"/>
    <property type="match status" value="1"/>
</dbReference>
<keyword evidence="2 4" id="KW-0863">Zinc-finger</keyword>
<organism evidence="7 8">
    <name type="scientific">Syncephalastrum racemosum</name>
    <name type="common">Filamentous fungus</name>
    <dbReference type="NCBI Taxonomy" id="13706"/>
    <lineage>
        <taxon>Eukaryota</taxon>
        <taxon>Fungi</taxon>
        <taxon>Fungi incertae sedis</taxon>
        <taxon>Mucoromycota</taxon>
        <taxon>Mucoromycotina</taxon>
        <taxon>Mucoromycetes</taxon>
        <taxon>Mucorales</taxon>
        <taxon>Syncephalastraceae</taxon>
        <taxon>Syncephalastrum</taxon>
    </lineage>
</organism>
<protein>
    <recommendedName>
        <fullName evidence="6">C2H2-type domain-containing protein</fullName>
    </recommendedName>
</protein>
<evidence type="ECO:0000256" key="4">
    <source>
        <dbReference type="PROSITE-ProRule" id="PRU00042"/>
    </source>
</evidence>
<feature type="domain" description="C2H2-type" evidence="6">
    <location>
        <begin position="304"/>
        <end position="333"/>
    </location>
</feature>
<dbReference type="InterPro" id="IPR013087">
    <property type="entry name" value="Znf_C2H2_type"/>
</dbReference>
<feature type="compositionally biased region" description="Acidic residues" evidence="5">
    <location>
        <begin position="238"/>
        <end position="257"/>
    </location>
</feature>
<accession>A0A1X2HWB4</accession>
<dbReference type="GO" id="GO:0000978">
    <property type="term" value="F:RNA polymerase II cis-regulatory region sequence-specific DNA binding"/>
    <property type="evidence" value="ECO:0007669"/>
    <property type="project" value="TreeGrafter"/>
</dbReference>
<reference evidence="7 8" key="1">
    <citation type="submission" date="2016-07" db="EMBL/GenBank/DDBJ databases">
        <title>Pervasive Adenine N6-methylation of Active Genes in Fungi.</title>
        <authorList>
            <consortium name="DOE Joint Genome Institute"/>
            <person name="Mondo S.J."/>
            <person name="Dannebaum R.O."/>
            <person name="Kuo R.C."/>
            <person name="Labutti K."/>
            <person name="Haridas S."/>
            <person name="Kuo A."/>
            <person name="Salamov A."/>
            <person name="Ahrendt S.R."/>
            <person name="Lipzen A."/>
            <person name="Sullivan W."/>
            <person name="Andreopoulos W.B."/>
            <person name="Clum A."/>
            <person name="Lindquist E."/>
            <person name="Daum C."/>
            <person name="Ramamoorthy G.K."/>
            <person name="Gryganskyi A."/>
            <person name="Culley D."/>
            <person name="Magnuson J.K."/>
            <person name="James T.Y."/>
            <person name="O'Malley M.A."/>
            <person name="Stajich J.E."/>
            <person name="Spatafora J.W."/>
            <person name="Visel A."/>
            <person name="Grigoriev I.V."/>
        </authorList>
    </citation>
    <scope>NUCLEOTIDE SEQUENCE [LARGE SCALE GENOMIC DNA]</scope>
    <source>
        <strain evidence="7 8">NRRL 2496</strain>
    </source>
</reference>
<evidence type="ECO:0000313" key="7">
    <source>
        <dbReference type="EMBL" id="ORZ03866.1"/>
    </source>
</evidence>
<dbReference type="Proteomes" id="UP000242180">
    <property type="component" value="Unassembled WGS sequence"/>
</dbReference>
<dbReference type="SUPFAM" id="SSF57667">
    <property type="entry name" value="beta-beta-alpha zinc fingers"/>
    <property type="match status" value="2"/>
</dbReference>
<evidence type="ECO:0000256" key="2">
    <source>
        <dbReference type="ARBA" id="ARBA00022771"/>
    </source>
</evidence>
<feature type="compositionally biased region" description="Polar residues" evidence="5">
    <location>
        <begin position="204"/>
        <end position="213"/>
    </location>
</feature>
<dbReference type="InterPro" id="IPR036236">
    <property type="entry name" value="Znf_C2H2_sf"/>
</dbReference>
<proteinExistence type="predicted"/>
<dbReference type="InParanoid" id="A0A1X2HWB4"/>
<dbReference type="SMART" id="SM00355">
    <property type="entry name" value="ZnF_C2H2"/>
    <property type="match status" value="3"/>
</dbReference>
<feature type="compositionally biased region" description="Basic residues" evidence="5">
    <location>
        <begin position="262"/>
        <end position="272"/>
    </location>
</feature>
<gene>
    <name evidence="7" type="ORF">BCR43DRAFT_484106</name>
</gene>
<dbReference type="STRING" id="13706.A0A1X2HWB4"/>
<dbReference type="GO" id="GO:0008270">
    <property type="term" value="F:zinc ion binding"/>
    <property type="evidence" value="ECO:0007669"/>
    <property type="project" value="UniProtKB-KW"/>
</dbReference>
<keyword evidence="3" id="KW-0862">Zinc</keyword>
<evidence type="ECO:0000256" key="5">
    <source>
        <dbReference type="SAM" id="MobiDB-lite"/>
    </source>
</evidence>
<dbReference type="OrthoDB" id="8117402at2759"/>
<feature type="domain" description="C2H2-type" evidence="6">
    <location>
        <begin position="334"/>
        <end position="357"/>
    </location>
</feature>
<evidence type="ECO:0000256" key="3">
    <source>
        <dbReference type="ARBA" id="ARBA00022833"/>
    </source>
</evidence>
<comment type="caution">
    <text evidence="7">The sequence shown here is derived from an EMBL/GenBank/DDBJ whole genome shotgun (WGS) entry which is preliminary data.</text>
</comment>
<evidence type="ECO:0000313" key="8">
    <source>
        <dbReference type="Proteomes" id="UP000242180"/>
    </source>
</evidence>
<evidence type="ECO:0000256" key="1">
    <source>
        <dbReference type="ARBA" id="ARBA00022723"/>
    </source>
</evidence>
<dbReference type="Pfam" id="PF00096">
    <property type="entry name" value="zf-C2H2"/>
    <property type="match status" value="1"/>
</dbReference>
<feature type="region of interest" description="Disordered" evidence="5">
    <location>
        <begin position="32"/>
        <end position="55"/>
    </location>
</feature>
<dbReference type="GO" id="GO:0000981">
    <property type="term" value="F:DNA-binding transcription factor activity, RNA polymerase II-specific"/>
    <property type="evidence" value="ECO:0007669"/>
    <property type="project" value="TreeGrafter"/>
</dbReference>
<dbReference type="PANTHER" id="PTHR23235">
    <property type="entry name" value="KRUEPPEL-LIKE TRANSCRIPTION FACTOR"/>
    <property type="match status" value="1"/>
</dbReference>
<sequence length="357" mass="40907">MNYEEPQQQPHQPIFYSPLPFLSPDVATASLSGSPALNTPAASTAHGMHPSPVQHTNTNTALNQMSWQMHKNDFDLLMDPALYFDGNPISVLLDKSRAVPEATSYQSEQVFNLDSLNTHYQQPLDFGAYTPETTVSGADLMSMQGSPAINIPASNNTPMIPQHQQLTFYSGGGVFENDNAQTETPYLEEHVFSSTGNYYHHDNNAQQHDTSSLFPPLPSDETEFIEDKRVRGKVKEEQAEEDQEKEDQEEEEEEEEFQETRRAKKPRRKSPKFHPCPECHRTFDRKYNMTTHLRTHDKARKKPFQCRVGCKKAFDRKHDRERHEASVHRQERLYTCGRCSASFARRDALSKHEDMCC</sequence>
<dbReference type="Gene3D" id="3.30.160.60">
    <property type="entry name" value="Classic Zinc Finger"/>
    <property type="match status" value="2"/>
</dbReference>
<feature type="domain" description="C2H2-type" evidence="6">
    <location>
        <begin position="274"/>
        <end position="301"/>
    </location>
</feature>
<dbReference type="PROSITE" id="PS00028">
    <property type="entry name" value="ZINC_FINGER_C2H2_1"/>
    <property type="match status" value="2"/>
</dbReference>
<keyword evidence="1" id="KW-0479">Metal-binding</keyword>
<feature type="compositionally biased region" description="Polar residues" evidence="5">
    <location>
        <begin position="32"/>
        <end position="42"/>
    </location>
</feature>
<name>A0A1X2HWB4_SYNRA</name>
<feature type="region of interest" description="Disordered" evidence="5">
    <location>
        <begin position="197"/>
        <end position="273"/>
    </location>
</feature>